<feature type="domain" description="UDP-N-acetylglucosamine 2-epimerase" evidence="5">
    <location>
        <begin position="20"/>
        <end position="182"/>
    </location>
</feature>
<dbReference type="Proteomes" id="UP000469185">
    <property type="component" value="Unassembled WGS sequence"/>
</dbReference>
<gene>
    <name evidence="6" type="ORF">G1H11_12155</name>
</gene>
<dbReference type="RefSeq" id="WP_163818856.1">
    <property type="nucleotide sequence ID" value="NZ_JAAGOB010000006.1"/>
</dbReference>
<dbReference type="GO" id="GO:0008761">
    <property type="term" value="F:UDP-N-acetylglucosamine 2-epimerase activity"/>
    <property type="evidence" value="ECO:0007669"/>
    <property type="project" value="UniProtKB-EC"/>
</dbReference>
<reference evidence="6 7" key="1">
    <citation type="submission" date="2020-02" db="EMBL/GenBank/DDBJ databases">
        <authorList>
            <person name="Li X.-J."/>
            <person name="Feng X.-M."/>
        </authorList>
    </citation>
    <scope>NUCLEOTIDE SEQUENCE [LARGE SCALE GENOMIC DNA]</scope>
    <source>
        <strain evidence="6 7">CGMCC 4.7225</strain>
    </source>
</reference>
<evidence type="ECO:0000259" key="5">
    <source>
        <dbReference type="Pfam" id="PF02350"/>
    </source>
</evidence>
<dbReference type="AlphaFoldDB" id="A0A6N9YLW6"/>
<comment type="similarity">
    <text evidence="2 4">Belongs to the UDP-N-acetylglucosamine 2-epimerase family.</text>
</comment>
<evidence type="ECO:0000256" key="2">
    <source>
        <dbReference type="ARBA" id="ARBA00038209"/>
    </source>
</evidence>
<name>A0A6N9YLW6_9ACTN</name>
<comment type="caution">
    <text evidence="6">The sequence shown here is derived from an EMBL/GenBank/DDBJ whole genome shotgun (WGS) entry which is preliminary data.</text>
</comment>
<dbReference type="EC" id="5.1.3.14" evidence="3"/>
<evidence type="ECO:0000256" key="1">
    <source>
        <dbReference type="ARBA" id="ARBA00023235"/>
    </source>
</evidence>
<dbReference type="PANTHER" id="PTHR43174:SF2">
    <property type="entry name" value="UDP-N-ACETYLGLUCOSAMINE 2-EPIMERASE"/>
    <property type="match status" value="1"/>
</dbReference>
<dbReference type="Pfam" id="PF02350">
    <property type="entry name" value="Epimerase_2"/>
    <property type="match status" value="1"/>
</dbReference>
<dbReference type="SUPFAM" id="SSF53756">
    <property type="entry name" value="UDP-Glycosyltransferase/glycogen phosphorylase"/>
    <property type="match status" value="1"/>
</dbReference>
<keyword evidence="1 4" id="KW-0413">Isomerase</keyword>
<dbReference type="InterPro" id="IPR003331">
    <property type="entry name" value="UDP_GlcNAc_Epimerase_2_dom"/>
</dbReference>
<keyword evidence="7" id="KW-1185">Reference proteome</keyword>
<sequence>MLIAYGTCLEAVRLAPLVMELRRTKGLRPMVAVPGLHSPVLDELHAMLRIEPDIDLDAMGCGKPLAETTLLALGGRSASFERSSMYLHGLNVDVVVVGGETTTAFAVALAGFYARLPIVHVGGGRRAELGDASFAENQLGRSIAQTASLHLVPTCAERANLVDEGIDPADVVVTGPLDIDDEVGEPASEARYVRAVARSRAALEELLGIGRRLPDFSPTQAA</sequence>
<dbReference type="Gene3D" id="3.40.50.2000">
    <property type="entry name" value="Glycogen Phosphorylase B"/>
    <property type="match status" value="1"/>
</dbReference>
<dbReference type="EMBL" id="JAAGOB010000006">
    <property type="protein sequence ID" value="NED96061.1"/>
    <property type="molecule type" value="Genomic_DNA"/>
</dbReference>
<proteinExistence type="inferred from homology"/>
<evidence type="ECO:0000256" key="4">
    <source>
        <dbReference type="RuleBase" id="RU003513"/>
    </source>
</evidence>
<accession>A0A6N9YLW6</accession>
<dbReference type="InterPro" id="IPR029767">
    <property type="entry name" value="WecB-like"/>
</dbReference>
<protein>
    <recommendedName>
        <fullName evidence="3">UDP-N-acetylglucosamine 2-epimerase (non-hydrolyzing)</fullName>
        <ecNumber evidence="3">5.1.3.14</ecNumber>
    </recommendedName>
</protein>
<organism evidence="6 7">
    <name type="scientific">Phytoactinopolyspora alkaliphila</name>
    <dbReference type="NCBI Taxonomy" id="1783498"/>
    <lineage>
        <taxon>Bacteria</taxon>
        <taxon>Bacillati</taxon>
        <taxon>Actinomycetota</taxon>
        <taxon>Actinomycetes</taxon>
        <taxon>Jiangellales</taxon>
        <taxon>Jiangellaceae</taxon>
        <taxon>Phytoactinopolyspora</taxon>
    </lineage>
</organism>
<evidence type="ECO:0000313" key="6">
    <source>
        <dbReference type="EMBL" id="NED96061.1"/>
    </source>
</evidence>
<evidence type="ECO:0000256" key="3">
    <source>
        <dbReference type="ARBA" id="ARBA00038858"/>
    </source>
</evidence>
<dbReference type="PANTHER" id="PTHR43174">
    <property type="entry name" value="UDP-N-ACETYLGLUCOSAMINE 2-EPIMERASE"/>
    <property type="match status" value="1"/>
</dbReference>
<evidence type="ECO:0000313" key="7">
    <source>
        <dbReference type="Proteomes" id="UP000469185"/>
    </source>
</evidence>